<dbReference type="PANTHER" id="PTHR42928:SF5">
    <property type="entry name" value="BLR1237 PROTEIN"/>
    <property type="match status" value="1"/>
</dbReference>
<proteinExistence type="inferred from homology"/>
<comment type="caution">
    <text evidence="2">The sequence shown here is derived from an EMBL/GenBank/DDBJ whole genome shotgun (WGS) entry which is preliminary data.</text>
</comment>
<evidence type="ECO:0000313" key="2">
    <source>
        <dbReference type="EMBL" id="TWC06200.1"/>
    </source>
</evidence>
<dbReference type="Proteomes" id="UP000321304">
    <property type="component" value="Unassembled WGS sequence"/>
</dbReference>
<dbReference type="InterPro" id="IPR042100">
    <property type="entry name" value="Bug_dom1"/>
</dbReference>
<dbReference type="Gene3D" id="3.40.190.10">
    <property type="entry name" value="Periplasmic binding protein-like II"/>
    <property type="match status" value="1"/>
</dbReference>
<dbReference type="PIRSF" id="PIRSF017082">
    <property type="entry name" value="YflP"/>
    <property type="match status" value="1"/>
</dbReference>
<evidence type="ECO:0000313" key="3">
    <source>
        <dbReference type="Proteomes" id="UP000321304"/>
    </source>
</evidence>
<keyword evidence="2" id="KW-0675">Receptor</keyword>
<reference evidence="2 3" key="1">
    <citation type="submission" date="2019-06" db="EMBL/GenBank/DDBJ databases">
        <title>Genomic Encyclopedia of Type Strains, Phase IV (KMG-V): Genome sequencing to study the core and pangenomes of soil and plant-associated prokaryotes.</title>
        <authorList>
            <person name="Whitman W."/>
        </authorList>
    </citation>
    <scope>NUCLEOTIDE SEQUENCE [LARGE SCALE GENOMIC DNA]</scope>
    <source>
        <strain evidence="2 3">BR 10355</strain>
    </source>
</reference>
<comment type="similarity">
    <text evidence="1">Belongs to the UPF0065 (bug) family.</text>
</comment>
<organism evidence="2 3">
    <name type="scientific">Bradyrhizobium macuxiense</name>
    <dbReference type="NCBI Taxonomy" id="1755647"/>
    <lineage>
        <taxon>Bacteria</taxon>
        <taxon>Pseudomonadati</taxon>
        <taxon>Pseudomonadota</taxon>
        <taxon>Alphaproteobacteria</taxon>
        <taxon>Hyphomicrobiales</taxon>
        <taxon>Nitrobacteraceae</taxon>
        <taxon>Bradyrhizobium</taxon>
    </lineage>
</organism>
<dbReference type="SUPFAM" id="SSF53850">
    <property type="entry name" value="Periplasmic binding protein-like II"/>
    <property type="match status" value="1"/>
</dbReference>
<protein>
    <submittedName>
        <fullName evidence="2">Tripartite-type tricarboxylate transporter receptor subunit TctC</fullName>
    </submittedName>
</protein>
<dbReference type="AlphaFoldDB" id="A0A560MFT2"/>
<sequence length="326" mass="34725">MRGITTAIALLVGVITALSGSIDARAQDNYPSRPIHIIVPYPAGGIVDIVARAVTEQVGRDWKQTVVVEARPGGNSNIGTAAVARSEPDGYTWLVTGPALLVNPDLYKHAGWNAARDFTCVGLAVWNQSVALVHPSMPVKTIGEFVELARKQPGEFNFGNPGTGSSIDLSAQKLFQVAGIKLTNVGYKGQPQALIDLMTNLMHFEIVSLELALPHIKAGSVKPLAVFTDKRVPDLPDVPTIAEAGFAEAAYVPWYGIYLPAATPAPLLAKINAAINKALQNPDVQRQLAIANIPGKPMSLDELAALMKTDRQKLTTVIKTSGMALQ</sequence>
<accession>A0A560MFT2</accession>
<gene>
    <name evidence="2" type="ORF">FBZ93_102514</name>
</gene>
<keyword evidence="3" id="KW-1185">Reference proteome</keyword>
<dbReference type="Pfam" id="PF03401">
    <property type="entry name" value="TctC"/>
    <property type="match status" value="1"/>
</dbReference>
<evidence type="ECO:0000256" key="1">
    <source>
        <dbReference type="ARBA" id="ARBA00006987"/>
    </source>
</evidence>
<dbReference type="PANTHER" id="PTHR42928">
    <property type="entry name" value="TRICARBOXYLATE-BINDING PROTEIN"/>
    <property type="match status" value="1"/>
</dbReference>
<dbReference type="RefSeq" id="WP_146985175.1">
    <property type="nucleotide sequence ID" value="NZ_VITY01000002.1"/>
</dbReference>
<dbReference type="EMBL" id="VITY01000002">
    <property type="protein sequence ID" value="TWC06200.1"/>
    <property type="molecule type" value="Genomic_DNA"/>
</dbReference>
<dbReference type="Gene3D" id="3.40.190.150">
    <property type="entry name" value="Bordetella uptake gene, domain 1"/>
    <property type="match status" value="1"/>
</dbReference>
<dbReference type="InterPro" id="IPR005064">
    <property type="entry name" value="BUG"/>
</dbReference>
<dbReference type="OrthoDB" id="7375030at2"/>
<name>A0A560MFT2_9BRAD</name>